<dbReference type="PANTHER" id="PTHR11138:SF5">
    <property type="entry name" value="METHIONYL-TRNA FORMYLTRANSFERASE, MITOCHONDRIAL"/>
    <property type="match status" value="1"/>
</dbReference>
<gene>
    <name evidence="8" type="primary">fmt</name>
    <name evidence="11" type="ORF">BOW53_04555</name>
</gene>
<evidence type="ECO:0000259" key="10">
    <source>
        <dbReference type="Pfam" id="PF02911"/>
    </source>
</evidence>
<dbReference type="Gene3D" id="3.10.25.10">
    <property type="entry name" value="Formyl transferase, C-terminal domain"/>
    <property type="match status" value="1"/>
</dbReference>
<evidence type="ECO:0000256" key="3">
    <source>
        <dbReference type="ARBA" id="ARBA00012261"/>
    </source>
</evidence>
<dbReference type="CDD" id="cd08646">
    <property type="entry name" value="FMT_core_Met-tRNA-FMT_N"/>
    <property type="match status" value="1"/>
</dbReference>
<dbReference type="InterPro" id="IPR011034">
    <property type="entry name" value="Formyl_transferase-like_C_sf"/>
</dbReference>
<keyword evidence="5 8" id="KW-0808">Transferase</keyword>
<dbReference type="InterPro" id="IPR037022">
    <property type="entry name" value="Formyl_trans_C_sf"/>
</dbReference>
<dbReference type="NCBIfam" id="TIGR00460">
    <property type="entry name" value="fmt"/>
    <property type="match status" value="1"/>
</dbReference>
<dbReference type="SUPFAM" id="SSF50486">
    <property type="entry name" value="FMT C-terminal domain-like"/>
    <property type="match status" value="1"/>
</dbReference>
<dbReference type="PANTHER" id="PTHR11138">
    <property type="entry name" value="METHIONYL-TRNA FORMYLTRANSFERASE"/>
    <property type="match status" value="1"/>
</dbReference>
<sequence length="317" mass="33299">MSNSPLKIIYAGTPDFAVPPLQALLDSEHTVCAVYTQPDRPAGRGRKLRASPVKTVALEHNIPVFQPLSLKDEAEQAAIAALDADLMVVVAYGLLLPKAVLDAPRLGCINIHASLLPRWRGAAPIQRAIHSGDSETGVAIMQMDVGLDTGDVLSLATLPILPEETSATLHDKLSQLGAATLVDTVARMSDGDISPQPQDEAGVTYAAKLSKAEAQIDWSNPAREIAQAVQAFNPWPVAQTALAEQTLRIWQARTVEGVTTDATPGAVVHTSADGIDVACGEGVLRLLEVQLPGGKALPVADFINSRDLSGVVLGGQA</sequence>
<dbReference type="InterPro" id="IPR041711">
    <property type="entry name" value="Met-tRNA-FMT_N"/>
</dbReference>
<proteinExistence type="inferred from homology"/>
<evidence type="ECO:0000313" key="12">
    <source>
        <dbReference type="Proteomes" id="UP000191110"/>
    </source>
</evidence>
<keyword evidence="12" id="KW-1185">Reference proteome</keyword>
<dbReference type="EC" id="2.1.2.9" evidence="3 8"/>
<dbReference type="Pfam" id="PF00551">
    <property type="entry name" value="Formyl_trans_N"/>
    <property type="match status" value="1"/>
</dbReference>
<evidence type="ECO:0000256" key="4">
    <source>
        <dbReference type="ARBA" id="ARBA00016014"/>
    </source>
</evidence>
<comment type="function">
    <text evidence="1 8">Attaches a formyl group to the free amino group of methionyl-tRNA(fMet). The formyl group appears to play a dual role in the initiator identity of N-formylmethionyl-tRNA by promoting its recognition by IF2 and preventing the misappropriation of this tRNA by the elongation apparatus.</text>
</comment>
<evidence type="ECO:0000256" key="1">
    <source>
        <dbReference type="ARBA" id="ARBA00002606"/>
    </source>
</evidence>
<dbReference type="CDD" id="cd08704">
    <property type="entry name" value="Met_tRNA_FMT_C"/>
    <property type="match status" value="1"/>
</dbReference>
<comment type="catalytic activity">
    <reaction evidence="7 8">
        <text>L-methionyl-tRNA(fMet) + (6R)-10-formyltetrahydrofolate = N-formyl-L-methionyl-tRNA(fMet) + (6S)-5,6,7,8-tetrahydrofolate + H(+)</text>
        <dbReference type="Rhea" id="RHEA:24380"/>
        <dbReference type="Rhea" id="RHEA-COMP:9952"/>
        <dbReference type="Rhea" id="RHEA-COMP:9953"/>
        <dbReference type="ChEBI" id="CHEBI:15378"/>
        <dbReference type="ChEBI" id="CHEBI:57453"/>
        <dbReference type="ChEBI" id="CHEBI:78530"/>
        <dbReference type="ChEBI" id="CHEBI:78844"/>
        <dbReference type="ChEBI" id="CHEBI:195366"/>
        <dbReference type="EC" id="2.1.2.9"/>
    </reaction>
</comment>
<evidence type="ECO:0000256" key="6">
    <source>
        <dbReference type="ARBA" id="ARBA00022917"/>
    </source>
</evidence>
<evidence type="ECO:0000256" key="8">
    <source>
        <dbReference type="HAMAP-Rule" id="MF_00182"/>
    </source>
</evidence>
<feature type="domain" description="Formyl transferase C-terminal" evidence="10">
    <location>
        <begin position="208"/>
        <end position="306"/>
    </location>
</feature>
<protein>
    <recommendedName>
        <fullName evidence="4 8">Methionyl-tRNA formyltransferase</fullName>
        <ecNumber evidence="3 8">2.1.2.9</ecNumber>
    </recommendedName>
</protein>
<evidence type="ECO:0000256" key="2">
    <source>
        <dbReference type="ARBA" id="ARBA00010699"/>
    </source>
</evidence>
<feature type="binding site" evidence="8">
    <location>
        <begin position="114"/>
        <end position="117"/>
    </location>
    <ligand>
        <name>(6S)-5,6,7,8-tetrahydrofolate</name>
        <dbReference type="ChEBI" id="CHEBI:57453"/>
    </ligand>
</feature>
<dbReference type="InterPro" id="IPR005794">
    <property type="entry name" value="Fmt"/>
</dbReference>
<dbReference type="FunFam" id="3.40.50.170:FF:000003">
    <property type="entry name" value="Methionyl-tRNA formyltransferase"/>
    <property type="match status" value="1"/>
</dbReference>
<dbReference type="GO" id="GO:0005829">
    <property type="term" value="C:cytosol"/>
    <property type="evidence" value="ECO:0007669"/>
    <property type="project" value="TreeGrafter"/>
</dbReference>
<organism evidence="11 12">
    <name type="scientific">Solemya pervernicosa gill symbiont</name>
    <dbReference type="NCBI Taxonomy" id="642797"/>
    <lineage>
        <taxon>Bacteria</taxon>
        <taxon>Pseudomonadati</taxon>
        <taxon>Pseudomonadota</taxon>
        <taxon>Gammaproteobacteria</taxon>
        <taxon>sulfur-oxidizing symbionts</taxon>
    </lineage>
</organism>
<dbReference type="InterPro" id="IPR002376">
    <property type="entry name" value="Formyl_transf_N"/>
</dbReference>
<evidence type="ECO:0000313" key="11">
    <source>
        <dbReference type="EMBL" id="OOZ41279.1"/>
    </source>
</evidence>
<feature type="domain" description="Formyl transferase N-terminal" evidence="9">
    <location>
        <begin position="8"/>
        <end position="184"/>
    </location>
</feature>
<evidence type="ECO:0000256" key="7">
    <source>
        <dbReference type="ARBA" id="ARBA00048558"/>
    </source>
</evidence>
<dbReference type="SUPFAM" id="SSF53328">
    <property type="entry name" value="Formyltransferase"/>
    <property type="match status" value="1"/>
</dbReference>
<dbReference type="RefSeq" id="WP_078482927.1">
    <property type="nucleotide sequence ID" value="NZ_MPRL01000012.1"/>
</dbReference>
<dbReference type="Gene3D" id="3.40.50.170">
    <property type="entry name" value="Formyl transferase, N-terminal domain"/>
    <property type="match status" value="1"/>
</dbReference>
<dbReference type="GO" id="GO:0004479">
    <property type="term" value="F:methionyl-tRNA formyltransferase activity"/>
    <property type="evidence" value="ECO:0007669"/>
    <property type="project" value="UniProtKB-UniRule"/>
</dbReference>
<dbReference type="Pfam" id="PF02911">
    <property type="entry name" value="Formyl_trans_C"/>
    <property type="match status" value="1"/>
</dbReference>
<dbReference type="InterPro" id="IPR005793">
    <property type="entry name" value="Formyl_trans_C"/>
</dbReference>
<name>A0A1T2L847_9GAMM</name>
<dbReference type="InterPro" id="IPR044135">
    <property type="entry name" value="Met-tRNA-FMT_C"/>
</dbReference>
<dbReference type="InterPro" id="IPR036477">
    <property type="entry name" value="Formyl_transf_N_sf"/>
</dbReference>
<accession>A0A1T2L847</accession>
<keyword evidence="6 8" id="KW-0648">Protein biosynthesis</keyword>
<comment type="caution">
    <text evidence="11">The sequence shown here is derived from an EMBL/GenBank/DDBJ whole genome shotgun (WGS) entry which is preliminary data.</text>
</comment>
<dbReference type="EMBL" id="MPRL01000012">
    <property type="protein sequence ID" value="OOZ41279.1"/>
    <property type="molecule type" value="Genomic_DNA"/>
</dbReference>
<dbReference type="HAMAP" id="MF_00182">
    <property type="entry name" value="Formyl_trans"/>
    <property type="match status" value="1"/>
</dbReference>
<dbReference type="AlphaFoldDB" id="A0A1T2L847"/>
<reference evidence="11 12" key="1">
    <citation type="submission" date="2016-11" db="EMBL/GenBank/DDBJ databases">
        <title>Mixed transmission modes and dynamic genome evolution in an obligate animal-bacterial symbiosis.</title>
        <authorList>
            <person name="Russell S.L."/>
            <person name="Corbett-Detig R.B."/>
            <person name="Cavanaugh C.M."/>
        </authorList>
    </citation>
    <scope>NUCLEOTIDE SEQUENCE [LARGE SCALE GENOMIC DNA]</scope>
    <source>
        <strain evidence="11">Sveles-Q1</strain>
    </source>
</reference>
<dbReference type="Proteomes" id="UP000191110">
    <property type="component" value="Unassembled WGS sequence"/>
</dbReference>
<dbReference type="OrthoDB" id="9802815at2"/>
<evidence type="ECO:0000259" key="9">
    <source>
        <dbReference type="Pfam" id="PF00551"/>
    </source>
</evidence>
<evidence type="ECO:0000256" key="5">
    <source>
        <dbReference type="ARBA" id="ARBA00022679"/>
    </source>
</evidence>
<comment type="similarity">
    <text evidence="2 8">Belongs to the Fmt family.</text>
</comment>